<name>A0ABR8WL78_9FLAO</name>
<dbReference type="PANTHER" id="PTHR18901:SF38">
    <property type="entry name" value="PSEUDOURIDINE-5'-PHOSPHATASE"/>
    <property type="match status" value="1"/>
</dbReference>
<dbReference type="SFLD" id="SFLDG01135">
    <property type="entry name" value="C1.5.6:_HAD__Beta-PGM__Phospha"/>
    <property type="match status" value="1"/>
</dbReference>
<dbReference type="EMBL" id="JACSPS010000001">
    <property type="protein sequence ID" value="MBD8017638.1"/>
    <property type="molecule type" value="Genomic_DNA"/>
</dbReference>
<dbReference type="SFLD" id="SFLDS00003">
    <property type="entry name" value="Haloacid_Dehalogenase"/>
    <property type="match status" value="1"/>
</dbReference>
<organism evidence="1 2">
    <name type="scientific">Kaistella pullorum</name>
    <dbReference type="NCBI Taxonomy" id="2763074"/>
    <lineage>
        <taxon>Bacteria</taxon>
        <taxon>Pseudomonadati</taxon>
        <taxon>Bacteroidota</taxon>
        <taxon>Flavobacteriia</taxon>
        <taxon>Flavobacteriales</taxon>
        <taxon>Weeksellaceae</taxon>
        <taxon>Chryseobacterium group</taxon>
        <taxon>Kaistella</taxon>
    </lineage>
</organism>
<dbReference type="InterPro" id="IPR036412">
    <property type="entry name" value="HAD-like_sf"/>
</dbReference>
<dbReference type="InterPro" id="IPR023198">
    <property type="entry name" value="PGP-like_dom2"/>
</dbReference>
<dbReference type="Pfam" id="PF00702">
    <property type="entry name" value="Hydrolase"/>
    <property type="match status" value="1"/>
</dbReference>
<dbReference type="Proteomes" id="UP000626242">
    <property type="component" value="Unassembled WGS sequence"/>
</dbReference>
<evidence type="ECO:0000313" key="1">
    <source>
        <dbReference type="EMBL" id="MBD8017638.1"/>
    </source>
</evidence>
<dbReference type="PANTHER" id="PTHR18901">
    <property type="entry name" value="2-DEOXYGLUCOSE-6-PHOSPHATE PHOSPHATASE 2"/>
    <property type="match status" value="1"/>
</dbReference>
<comment type="caution">
    <text evidence="1">The sequence shown here is derived from an EMBL/GenBank/DDBJ whole genome shotgun (WGS) entry which is preliminary data.</text>
</comment>
<sequence length="221" mass="24697">MPLKAVLFDMDGVIVDTEPLHRKAYFKLFADLNIEVSEELYTSFTGASTKKVCTTLVEKCGLKLPHEELASVKRRYFKHYFDNDADFDLLQGVKDLIENYNQNGLKLILASSAHMNTINWVFEKFGLEKYFSGKISGASLKESKPHPEIFQLAAKMAGEPTPNCLVIEDSTNGILAAHAAGIFCVAYKSEHSVNQDYSKANLVISDFSEIEAEKIKSLFGE</sequence>
<dbReference type="SFLD" id="SFLDG01129">
    <property type="entry name" value="C1.5:_HAD__Beta-PGM__Phosphata"/>
    <property type="match status" value="1"/>
</dbReference>
<dbReference type="Gene3D" id="3.40.50.1000">
    <property type="entry name" value="HAD superfamily/HAD-like"/>
    <property type="match status" value="1"/>
</dbReference>
<dbReference type="SUPFAM" id="SSF56784">
    <property type="entry name" value="HAD-like"/>
    <property type="match status" value="1"/>
</dbReference>
<proteinExistence type="predicted"/>
<gene>
    <name evidence="1" type="ORF">H9628_04065</name>
</gene>
<accession>A0ABR8WL78</accession>
<dbReference type="InterPro" id="IPR023214">
    <property type="entry name" value="HAD_sf"/>
</dbReference>
<protein>
    <submittedName>
        <fullName evidence="1">HAD family phosphatase</fullName>
    </submittedName>
</protein>
<dbReference type="RefSeq" id="WP_251832838.1">
    <property type="nucleotide sequence ID" value="NZ_JACSPS010000001.1"/>
</dbReference>
<evidence type="ECO:0000313" key="2">
    <source>
        <dbReference type="Proteomes" id="UP000626242"/>
    </source>
</evidence>
<dbReference type="InterPro" id="IPR006439">
    <property type="entry name" value="HAD-SF_hydro_IA"/>
</dbReference>
<dbReference type="NCBIfam" id="TIGR01509">
    <property type="entry name" value="HAD-SF-IA-v3"/>
    <property type="match status" value="1"/>
</dbReference>
<keyword evidence="2" id="KW-1185">Reference proteome</keyword>
<reference evidence="1 2" key="1">
    <citation type="submission" date="2020-08" db="EMBL/GenBank/DDBJ databases">
        <title>A Genomic Blueprint of the Chicken Gut Microbiome.</title>
        <authorList>
            <person name="Gilroy R."/>
            <person name="Ravi A."/>
            <person name="Getino M."/>
            <person name="Pursley I."/>
            <person name="Horton D.L."/>
            <person name="Alikhan N.-F."/>
            <person name="Baker D."/>
            <person name="Gharbi K."/>
            <person name="Hall N."/>
            <person name="Watson M."/>
            <person name="Adriaenssens E.M."/>
            <person name="Foster-Nyarko E."/>
            <person name="Jarju S."/>
            <person name="Secka A."/>
            <person name="Antonio M."/>
            <person name="Oren A."/>
            <person name="Chaudhuri R."/>
            <person name="La Ragione R.M."/>
            <person name="Hildebrand F."/>
            <person name="Pallen M.J."/>
        </authorList>
    </citation>
    <scope>NUCLEOTIDE SEQUENCE [LARGE SCALE GENOMIC DNA]</scope>
    <source>
        <strain evidence="1 2">Sa1CVA4</strain>
    </source>
</reference>
<dbReference type="Gene3D" id="1.10.150.240">
    <property type="entry name" value="Putative phosphatase, domain 2"/>
    <property type="match status" value="1"/>
</dbReference>